<sequence>MARKFLYVFAFLIVLVLAALLAMRIWSDELTRFAFVPTGEFIEQKPLEENAYQDPKMWFARPGMAEGTDPARWQPEFAKPDETDEAEDSNADAVKLEETAAADAAQSDAPTAYAPVPTLAKVPKFAVFFVHPTSYLEKSYWNAPLDDPKSQSRARIFVRGLASPFNQAAEIWAPRYRQAAFGAFLTDAPEAAQAIEAAYQDVEQSFDYFVQHIPPTMPIVLAGHSQGSLHILHLLKDRIAGTPLQNRIAMVYPIGWPLSVDHDLPALGLPACETPDQGGCIATWSSFGEPANPGPVMHIYADSDGYDGQLRGDSPILCVNPLSGTINGDAPASDNLGTLVPNASLTSGELVPGAVSARCDEQGLLLIGDPPDLGPYVLPGNNYHVYDIPLFWENLQTDVARRVSIWAKKH</sequence>
<dbReference type="EMBL" id="WTYQ01000001">
    <property type="protein sequence ID" value="MXP24487.1"/>
    <property type="molecule type" value="Genomic_DNA"/>
</dbReference>
<dbReference type="InterPro" id="IPR021440">
    <property type="entry name" value="DUF3089"/>
</dbReference>
<name>A0A845A4L4_9SPHN</name>
<dbReference type="RefSeq" id="WP_160737723.1">
    <property type="nucleotide sequence ID" value="NZ_WTYQ01000001.1"/>
</dbReference>
<reference evidence="2 3" key="1">
    <citation type="submission" date="2019-12" db="EMBL/GenBank/DDBJ databases">
        <title>Genomic-based taxomic classification of the family Erythrobacteraceae.</title>
        <authorList>
            <person name="Xu L."/>
        </authorList>
    </citation>
    <scope>NUCLEOTIDE SEQUENCE [LARGE SCALE GENOMIC DNA]</scope>
    <source>
        <strain evidence="2 3">DSM 18604</strain>
    </source>
</reference>
<evidence type="ECO:0000313" key="3">
    <source>
        <dbReference type="Proteomes" id="UP000460561"/>
    </source>
</evidence>
<dbReference type="Gene3D" id="3.40.50.1820">
    <property type="entry name" value="alpha/beta hydrolase"/>
    <property type="match status" value="1"/>
</dbReference>
<dbReference type="AlphaFoldDB" id="A0A845A4L4"/>
<dbReference type="OrthoDB" id="9794645at2"/>
<dbReference type="Pfam" id="PF11288">
    <property type="entry name" value="DUF3089"/>
    <property type="match status" value="1"/>
</dbReference>
<dbReference type="Proteomes" id="UP000460561">
    <property type="component" value="Unassembled WGS sequence"/>
</dbReference>
<dbReference type="InterPro" id="IPR029058">
    <property type="entry name" value="AB_hydrolase_fold"/>
</dbReference>
<evidence type="ECO:0000313" key="2">
    <source>
        <dbReference type="EMBL" id="MXP24487.1"/>
    </source>
</evidence>
<comment type="caution">
    <text evidence="2">The sequence shown here is derived from an EMBL/GenBank/DDBJ whole genome shotgun (WGS) entry which is preliminary data.</text>
</comment>
<feature type="region of interest" description="Disordered" evidence="1">
    <location>
        <begin position="68"/>
        <end position="90"/>
    </location>
</feature>
<evidence type="ECO:0000256" key="1">
    <source>
        <dbReference type="SAM" id="MobiDB-lite"/>
    </source>
</evidence>
<accession>A0A845A4L4</accession>
<protein>
    <submittedName>
        <fullName evidence="2">DUF3089 domain-containing protein</fullName>
    </submittedName>
</protein>
<proteinExistence type="predicted"/>
<organism evidence="2 3">
    <name type="scientific">Altericroceibacterium indicum</name>
    <dbReference type="NCBI Taxonomy" id="374177"/>
    <lineage>
        <taxon>Bacteria</taxon>
        <taxon>Pseudomonadati</taxon>
        <taxon>Pseudomonadota</taxon>
        <taxon>Alphaproteobacteria</taxon>
        <taxon>Sphingomonadales</taxon>
        <taxon>Erythrobacteraceae</taxon>
        <taxon>Altericroceibacterium</taxon>
    </lineage>
</organism>
<gene>
    <name evidence="2" type="ORF">GRI39_00285</name>
</gene>
<dbReference type="SUPFAM" id="SSF53474">
    <property type="entry name" value="alpha/beta-Hydrolases"/>
    <property type="match status" value="1"/>
</dbReference>
<keyword evidence="3" id="KW-1185">Reference proteome</keyword>